<dbReference type="EMBL" id="JAGFNZ010000002">
    <property type="protein sequence ID" value="MBW7572263.1"/>
    <property type="molecule type" value="Genomic_DNA"/>
</dbReference>
<dbReference type="Proteomes" id="UP000719942">
    <property type="component" value="Unassembled WGS sequence"/>
</dbReference>
<evidence type="ECO:0000313" key="2">
    <source>
        <dbReference type="Proteomes" id="UP000719942"/>
    </source>
</evidence>
<reference evidence="1 2" key="1">
    <citation type="submission" date="2021-03" db="EMBL/GenBank/DDBJ databases">
        <title>Caproiciproducens sp. nov. isolated from feces of cow.</title>
        <authorList>
            <person name="Choi J.-Y."/>
        </authorList>
    </citation>
    <scope>NUCLEOTIDE SEQUENCE [LARGE SCALE GENOMIC DNA]</scope>
    <source>
        <strain evidence="1 2">AGMB10547</strain>
    </source>
</reference>
<protein>
    <submittedName>
        <fullName evidence="1">DUF3842 family protein</fullName>
    </submittedName>
</protein>
<keyword evidence="2" id="KW-1185">Reference proteome</keyword>
<accession>A0ABS7DLR6</accession>
<evidence type="ECO:0000313" key="1">
    <source>
        <dbReference type="EMBL" id="MBW7572263.1"/>
    </source>
</evidence>
<gene>
    <name evidence="1" type="ORF">J5W02_05495</name>
</gene>
<proteinExistence type="predicted"/>
<sequence>MQIVVIDGQGGGMGRSIVERLKETLPEAEIVAVGTNALATSNMMKGGANAGATGENAVAYNCARADVIVGPLGIILPNAMYGEVTPKMAVAVSGCSADRVFLIPAVKKHVHIIGIQEKTISQYIDEAIDEIKKHCGSRPSNR</sequence>
<name>A0ABS7DLR6_9FIRM</name>
<dbReference type="InterPro" id="IPR024208">
    <property type="entry name" value="DUF3842"/>
</dbReference>
<comment type="caution">
    <text evidence="1">The sequence shown here is derived from an EMBL/GenBank/DDBJ whole genome shotgun (WGS) entry which is preliminary data.</text>
</comment>
<organism evidence="1 2">
    <name type="scientific">Caproiciproducens faecalis</name>
    <dbReference type="NCBI Taxonomy" id="2820301"/>
    <lineage>
        <taxon>Bacteria</taxon>
        <taxon>Bacillati</taxon>
        <taxon>Bacillota</taxon>
        <taxon>Clostridia</taxon>
        <taxon>Eubacteriales</taxon>
        <taxon>Acutalibacteraceae</taxon>
        <taxon>Caproiciproducens</taxon>
    </lineage>
</organism>
<dbReference type="Pfam" id="PF12953">
    <property type="entry name" value="DUF3842"/>
    <property type="match status" value="1"/>
</dbReference>
<dbReference type="RefSeq" id="WP_219964677.1">
    <property type="nucleotide sequence ID" value="NZ_JAGFNZ010000002.1"/>
</dbReference>